<keyword evidence="2 7" id="KW-0479">Metal-binding</keyword>
<gene>
    <name evidence="9" type="ORF">HMPREF9473_04474</name>
</gene>
<dbReference type="AlphaFoldDB" id="G5ILU6"/>
<keyword evidence="4 5" id="KW-0119">Carbohydrate metabolism</keyword>
<feature type="binding site" evidence="7">
    <location>
        <position position="131"/>
    </location>
    <ligand>
        <name>Zn(2+)</name>
        <dbReference type="ChEBI" id="CHEBI:29105"/>
    </ligand>
</feature>
<organism evidence="9 10">
    <name type="scientific">Hungatella hathewayi WAL-18680</name>
    <dbReference type="NCBI Taxonomy" id="742737"/>
    <lineage>
        <taxon>Bacteria</taxon>
        <taxon>Bacillati</taxon>
        <taxon>Bacillota</taxon>
        <taxon>Clostridia</taxon>
        <taxon>Lachnospirales</taxon>
        <taxon>Lachnospiraceae</taxon>
        <taxon>Hungatella</taxon>
    </lineage>
</organism>
<dbReference type="PANTHER" id="PTHR11113">
    <property type="entry name" value="N-ACETYLGLUCOSAMINE-6-PHOSPHATE DEACETYLASE"/>
    <property type="match status" value="1"/>
</dbReference>
<dbReference type="OrthoDB" id="9776488at2"/>
<dbReference type="SUPFAM" id="SSF51338">
    <property type="entry name" value="Composite domain of metallo-dependent hydrolases"/>
    <property type="match status" value="1"/>
</dbReference>
<dbReference type="Proteomes" id="UP000005384">
    <property type="component" value="Unassembled WGS sequence"/>
</dbReference>
<accession>G5ILU6</accession>
<dbReference type="InterPro" id="IPR011059">
    <property type="entry name" value="Metal-dep_hydrolase_composite"/>
</dbReference>
<dbReference type="InterPro" id="IPR032466">
    <property type="entry name" value="Metal_Hydrolase"/>
</dbReference>
<dbReference type="RefSeq" id="WP_006782462.1">
    <property type="nucleotide sequence ID" value="NZ_CP040506.1"/>
</dbReference>
<dbReference type="Gene3D" id="3.20.20.140">
    <property type="entry name" value="Metal-dependent hydrolases"/>
    <property type="match status" value="1"/>
</dbReference>
<comment type="cofactor">
    <cofactor evidence="7">
        <name>a divalent metal cation</name>
        <dbReference type="ChEBI" id="CHEBI:60240"/>
    </cofactor>
    <text evidence="7">Binds 1 divalent metal cation per subunit.</text>
</comment>
<evidence type="ECO:0000256" key="6">
    <source>
        <dbReference type="PIRSR" id="PIRSR038994-1"/>
    </source>
</evidence>
<evidence type="ECO:0000256" key="1">
    <source>
        <dbReference type="ARBA" id="ARBA00010716"/>
    </source>
</evidence>
<dbReference type="PATRIC" id="fig|742737.3.peg.4459"/>
<dbReference type="InterPro" id="IPR003764">
    <property type="entry name" value="GlcNAc_6-P_deAcase"/>
</dbReference>
<keyword evidence="10" id="KW-1185">Reference proteome</keyword>
<name>G5ILU6_9FIRM</name>
<dbReference type="PIRSF" id="PIRSF038994">
    <property type="entry name" value="NagA"/>
    <property type="match status" value="1"/>
</dbReference>
<dbReference type="HOGENOM" id="CLU_032482_2_1_9"/>
<evidence type="ECO:0000256" key="4">
    <source>
        <dbReference type="ARBA" id="ARBA00023277"/>
    </source>
</evidence>
<protein>
    <submittedName>
        <fullName evidence="9">N-acetylglucosamine-6-phosphate deacetylase</fullName>
    </submittedName>
</protein>
<feature type="binding site" evidence="7">
    <location>
        <position position="197"/>
    </location>
    <ligand>
        <name>Zn(2+)</name>
        <dbReference type="ChEBI" id="CHEBI:29105"/>
    </ligand>
</feature>
<evidence type="ECO:0000256" key="7">
    <source>
        <dbReference type="PIRSR" id="PIRSR038994-3"/>
    </source>
</evidence>
<dbReference type="EMBL" id="ADLN01000120">
    <property type="protein sequence ID" value="EHI57365.1"/>
    <property type="molecule type" value="Genomic_DNA"/>
</dbReference>
<comment type="caution">
    <text evidence="9">The sequence shown here is derived from an EMBL/GenBank/DDBJ whole genome shotgun (WGS) entry which is preliminary data.</text>
</comment>
<proteinExistence type="inferred from homology"/>
<dbReference type="InterPro" id="IPR006680">
    <property type="entry name" value="Amidohydro-rel"/>
</dbReference>
<reference evidence="9 10" key="1">
    <citation type="submission" date="2011-08" db="EMBL/GenBank/DDBJ databases">
        <title>The Genome Sequence of Clostridium hathewayi WAL-18680.</title>
        <authorList>
            <consortium name="The Broad Institute Genome Sequencing Platform"/>
            <person name="Earl A."/>
            <person name="Ward D."/>
            <person name="Feldgarden M."/>
            <person name="Gevers D."/>
            <person name="Finegold S.M."/>
            <person name="Summanen P.H."/>
            <person name="Molitoris D.R."/>
            <person name="Song M."/>
            <person name="Daigneault M."/>
            <person name="Allen-Vercoe E."/>
            <person name="Young S.K."/>
            <person name="Zeng Q."/>
            <person name="Gargeya S."/>
            <person name="Fitzgerald M."/>
            <person name="Haas B."/>
            <person name="Abouelleil A."/>
            <person name="Alvarado L."/>
            <person name="Arachchi H.M."/>
            <person name="Berlin A."/>
            <person name="Brown A."/>
            <person name="Chapman S.B."/>
            <person name="Chen Z."/>
            <person name="Dunbar C."/>
            <person name="Freedman E."/>
            <person name="Gearin G."/>
            <person name="Gellesch M."/>
            <person name="Goldberg J."/>
            <person name="Griggs A."/>
            <person name="Gujja S."/>
            <person name="Heiman D."/>
            <person name="Howarth C."/>
            <person name="Larson L."/>
            <person name="Lui A."/>
            <person name="MacDonald P.J.P."/>
            <person name="Montmayeur A."/>
            <person name="Murphy C."/>
            <person name="Neiman D."/>
            <person name="Pearson M."/>
            <person name="Priest M."/>
            <person name="Roberts A."/>
            <person name="Saif S."/>
            <person name="Shea T."/>
            <person name="Shenoy N."/>
            <person name="Sisk P."/>
            <person name="Stolte C."/>
            <person name="Sykes S."/>
            <person name="Wortman J."/>
            <person name="Nusbaum C."/>
            <person name="Birren B."/>
        </authorList>
    </citation>
    <scope>NUCLEOTIDE SEQUENCE [LARGE SCALE GENOMIC DNA]</scope>
    <source>
        <strain evidence="9 10">WAL-18680</strain>
    </source>
</reference>
<dbReference type="GO" id="GO:0046872">
    <property type="term" value="F:metal ion binding"/>
    <property type="evidence" value="ECO:0007669"/>
    <property type="project" value="UniProtKB-KW"/>
</dbReference>
<evidence type="ECO:0000256" key="2">
    <source>
        <dbReference type="ARBA" id="ARBA00022723"/>
    </source>
</evidence>
<dbReference type="NCBIfam" id="TIGR00221">
    <property type="entry name" value="nagA"/>
    <property type="match status" value="1"/>
</dbReference>
<dbReference type="Pfam" id="PF01979">
    <property type="entry name" value="Amidohydro_1"/>
    <property type="match status" value="1"/>
</dbReference>
<dbReference type="Gene3D" id="2.30.40.10">
    <property type="entry name" value="Urease, subunit C, domain 1"/>
    <property type="match status" value="1"/>
</dbReference>
<feature type="domain" description="Amidohydrolase-related" evidence="8">
    <location>
        <begin position="52"/>
        <end position="390"/>
    </location>
</feature>
<dbReference type="SUPFAM" id="SSF51556">
    <property type="entry name" value="Metallo-dependent hydrolases"/>
    <property type="match status" value="1"/>
</dbReference>
<dbReference type="CDD" id="cd00854">
    <property type="entry name" value="NagA"/>
    <property type="match status" value="1"/>
</dbReference>
<dbReference type="PANTHER" id="PTHR11113:SF14">
    <property type="entry name" value="N-ACETYLGLUCOSAMINE-6-PHOSPHATE DEACETYLASE"/>
    <property type="match status" value="1"/>
</dbReference>
<dbReference type="GO" id="GO:0008448">
    <property type="term" value="F:N-acetylglucosamine-6-phosphate deacetylase activity"/>
    <property type="evidence" value="ECO:0007669"/>
    <property type="project" value="InterPro"/>
</dbReference>
<keyword evidence="3 5" id="KW-0378">Hydrolase</keyword>
<evidence type="ECO:0000313" key="10">
    <source>
        <dbReference type="Proteomes" id="UP000005384"/>
    </source>
</evidence>
<feature type="active site" description="Proton donor/acceptor" evidence="6">
    <location>
        <position position="280"/>
    </location>
</feature>
<evidence type="ECO:0000256" key="5">
    <source>
        <dbReference type="PIRNR" id="PIRNR038994"/>
    </source>
</evidence>
<evidence type="ECO:0000256" key="3">
    <source>
        <dbReference type="ARBA" id="ARBA00022801"/>
    </source>
</evidence>
<sequence>MRVLLYNANIILRNEILYGYVLTDHGTILAVESGVPADGIEADEKINVDGQYLSPGFVELHTHGAGGADFMDGTVSAFLTAARTHMEHGTTSLLPTSLTASPEDTKKCVENFISAKSKLKNGPNLLGLHMEGPYLNPIYKGAMNESYLRLPNPNEYISLIENYKGAILRWTTAPELPGALEMGDYLTSHGICASIGHSAADYQTVQEAFRHGYTHVTHLYSAMSSITRRDGFRYPGVLESALILDGMTVEIIADGCHLPPELLSMTYRTKGADYTSLTCDSMRCAGTDAKESVLGCLTDGLPVLIEDGVAKLMDRSGFGGSIATDDRLIRTMYKDADVPLIDCVRMMCETPARIIGIDKQKGAIACGKDADLVIFDDDINIKRVMIQGNTTYQYK</sequence>
<evidence type="ECO:0000313" key="9">
    <source>
        <dbReference type="EMBL" id="EHI57365.1"/>
    </source>
</evidence>
<comment type="similarity">
    <text evidence="1 5">Belongs to the metallo-dependent hydrolases superfamily. NagA family.</text>
</comment>
<dbReference type="GO" id="GO:0006046">
    <property type="term" value="P:N-acetylglucosamine catabolic process"/>
    <property type="evidence" value="ECO:0007669"/>
    <property type="project" value="TreeGrafter"/>
</dbReference>
<evidence type="ECO:0000259" key="8">
    <source>
        <dbReference type="Pfam" id="PF01979"/>
    </source>
</evidence>
<feature type="binding site" evidence="7">
    <location>
        <position position="218"/>
    </location>
    <ligand>
        <name>Zn(2+)</name>
        <dbReference type="ChEBI" id="CHEBI:29105"/>
    </ligand>
</feature>